<dbReference type="InParanoid" id="G0MYG1"/>
<evidence type="ECO:0000313" key="3">
    <source>
        <dbReference type="Proteomes" id="UP000008068"/>
    </source>
</evidence>
<evidence type="ECO:0000313" key="2">
    <source>
        <dbReference type="EMBL" id="EGT47526.1"/>
    </source>
</evidence>
<feature type="compositionally biased region" description="Basic and acidic residues" evidence="1">
    <location>
        <begin position="320"/>
        <end position="365"/>
    </location>
</feature>
<sequence length="889" mass="101527">MSTNEQDAQEESDDQQEWDLKEIDDVKVKNKDILFKITWLDESQSEEPFSSLGSLNHYHLQNFYEQEDNQKKLMNALHEVFRGEPDHQMEWVLQPKKGGSGSSTPLTTTVSSSTSRSNFSSGSVSKSGSPSNSEKCGKRNEEASSQEGYRMSPMTWRQLTNSKCNGTPKNDSSPKGYRSVDKKDSEATSLEKKELEVSDVSQKNAKNVKKAAENLDARNKNENKSAENNGLFGVNQIIDNKLTSISETSSHSKNDKKYSNVVKVKHITPENVNATQTSHSQHKKTEDTDSKNNYFKMPDMSQTNSGSVKKHRESLAAENQIEKKSAKSKETSSHVRFESNTGKDKRDSEKADIKKEGSKNTKIYHETPGNAIALQRSHSQPKKTEDTDSKRKHLKVSDYSSRTNSESTKKAADSFYARNKNEEKSAKNEEKSYQDRSESKSREYRGGTKEADTMKKVSKDTNVDQRTSQNAHVPQQRNFQQKTISQTFDSNRRDFADLAQKSYRSHIRPESSSYIRQESKELRKPAESSVTKAARQTEDQIKTKYDQLLPNCAKTDDDTRKRVRESQGYLSQNEKAPEGTPFKKRDFQISTPTYPTSSSHCSQKSPSELLPKSSSQSLLQLGVPSLSTETDSRNPRKRIRSEQNQDHTPGEVGPAPRKLINSSVLNEGMDFHPVEVEYEGPATWEKLGPIREMTPIPDPILSEDLMREFNFYCDAVSAHFVIVDQKPFKSFPNGSLKELKQTTVLHKPREGKWSFHPQEETHVYRHRAAQNPLVVSDDHWSCPESIEIYERNRAHRLMTPSNQKLEQKLWDEAEELFNQEETIRRAVDQRNLVKLKTLAEQIRDQIDPRTILWLNVETLLDETNRRLRVIDYINVVAARRTEAARLSDE</sequence>
<dbReference type="Proteomes" id="UP000008068">
    <property type="component" value="Unassembled WGS sequence"/>
</dbReference>
<feature type="compositionally biased region" description="Low complexity" evidence="1">
    <location>
        <begin position="102"/>
        <end position="133"/>
    </location>
</feature>
<feature type="compositionally biased region" description="Acidic residues" evidence="1">
    <location>
        <begin position="7"/>
        <end position="17"/>
    </location>
</feature>
<dbReference type="EMBL" id="GL379820">
    <property type="protein sequence ID" value="EGT47526.1"/>
    <property type="molecule type" value="Genomic_DNA"/>
</dbReference>
<feature type="compositionally biased region" description="Polar residues" evidence="1">
    <location>
        <begin position="464"/>
        <end position="489"/>
    </location>
</feature>
<feature type="compositionally biased region" description="Basic and acidic residues" evidence="1">
    <location>
        <begin position="630"/>
        <end position="649"/>
    </location>
</feature>
<feature type="compositionally biased region" description="Basic and acidic residues" evidence="1">
    <location>
        <begin position="517"/>
        <end position="526"/>
    </location>
</feature>
<feature type="compositionally biased region" description="Polar residues" evidence="1">
    <location>
        <begin position="155"/>
        <end position="173"/>
    </location>
</feature>
<keyword evidence="3" id="KW-1185">Reference proteome</keyword>
<feature type="compositionally biased region" description="Basic and acidic residues" evidence="1">
    <location>
        <begin position="419"/>
        <end position="463"/>
    </location>
</feature>
<gene>
    <name evidence="2" type="ORF">CAEBREN_06694</name>
</gene>
<organism evidence="3">
    <name type="scientific">Caenorhabditis brenneri</name>
    <name type="common">Nematode worm</name>
    <dbReference type="NCBI Taxonomy" id="135651"/>
    <lineage>
        <taxon>Eukaryota</taxon>
        <taxon>Metazoa</taxon>
        <taxon>Ecdysozoa</taxon>
        <taxon>Nematoda</taxon>
        <taxon>Chromadorea</taxon>
        <taxon>Rhabditida</taxon>
        <taxon>Rhabditina</taxon>
        <taxon>Rhabditomorpha</taxon>
        <taxon>Rhabditoidea</taxon>
        <taxon>Rhabditidae</taxon>
        <taxon>Peloderinae</taxon>
        <taxon>Caenorhabditis</taxon>
    </lineage>
</organism>
<proteinExistence type="predicted"/>
<protein>
    <recommendedName>
        <fullName evidence="4">Chromo domain-containing protein</fullName>
    </recommendedName>
</protein>
<accession>G0MYG1</accession>
<feature type="compositionally biased region" description="Basic and acidic residues" evidence="1">
    <location>
        <begin position="178"/>
        <end position="196"/>
    </location>
</feature>
<evidence type="ECO:0008006" key="4">
    <source>
        <dbReference type="Google" id="ProtNLM"/>
    </source>
</evidence>
<evidence type="ECO:0000256" key="1">
    <source>
        <dbReference type="SAM" id="MobiDB-lite"/>
    </source>
</evidence>
<dbReference type="HOGENOM" id="CLU_324726_0_0_1"/>
<feature type="compositionally biased region" description="Polar residues" evidence="1">
    <location>
        <begin position="237"/>
        <end position="249"/>
    </location>
</feature>
<feature type="compositionally biased region" description="Basic and acidic residues" evidence="1">
    <location>
        <begin position="575"/>
        <end position="587"/>
    </location>
</feature>
<feature type="compositionally biased region" description="Polar residues" evidence="1">
    <location>
        <begin position="588"/>
        <end position="601"/>
    </location>
</feature>
<feature type="compositionally biased region" description="Basic and acidic residues" evidence="1">
    <location>
        <begin position="210"/>
        <end position="225"/>
    </location>
</feature>
<feature type="compositionally biased region" description="Basic and acidic residues" evidence="1">
    <location>
        <begin position="535"/>
        <end position="545"/>
    </location>
</feature>
<name>G0MYG1_CAEBE</name>
<feature type="region of interest" description="Disordered" evidence="1">
    <location>
        <begin position="93"/>
        <end position="657"/>
    </location>
</feature>
<feature type="region of interest" description="Disordered" evidence="1">
    <location>
        <begin position="1"/>
        <end position="22"/>
    </location>
</feature>
<reference evidence="3" key="1">
    <citation type="submission" date="2011-07" db="EMBL/GenBank/DDBJ databases">
        <authorList>
            <consortium name="Caenorhabditis brenneri Sequencing and Analysis Consortium"/>
            <person name="Wilson R.K."/>
        </authorList>
    </citation>
    <scope>NUCLEOTIDE SEQUENCE [LARGE SCALE GENOMIC DNA]</scope>
    <source>
        <strain evidence="3">PB2801</strain>
    </source>
</reference>
<dbReference type="AlphaFoldDB" id="G0MYG1"/>
<feature type="compositionally biased region" description="Low complexity" evidence="1">
    <location>
        <begin position="602"/>
        <end position="627"/>
    </location>
</feature>
<feature type="compositionally biased region" description="Polar residues" evidence="1">
    <location>
        <begin position="270"/>
        <end position="279"/>
    </location>
</feature>